<dbReference type="PANTHER" id="PTHR47027">
    <property type="entry name" value="REVERSE TRANSCRIPTASE DOMAIN-CONTAINING PROTEIN"/>
    <property type="match status" value="1"/>
</dbReference>
<evidence type="ECO:0000313" key="3">
    <source>
        <dbReference type="Proteomes" id="UP000545329"/>
    </source>
</evidence>
<feature type="non-terminal residue" evidence="2">
    <location>
        <position position="1"/>
    </location>
</feature>
<dbReference type="Pfam" id="PF00078">
    <property type="entry name" value="RVT_1"/>
    <property type="match status" value="1"/>
</dbReference>
<dbReference type="InterPro" id="IPR043502">
    <property type="entry name" value="DNA/RNA_pol_sf"/>
</dbReference>
<accession>A0A7L2X591</accession>
<dbReference type="OrthoDB" id="9902985at2759"/>
<dbReference type="EMBL" id="VZTN01003117">
    <property type="protein sequence ID" value="NXS78420.1"/>
    <property type="molecule type" value="Genomic_DNA"/>
</dbReference>
<dbReference type="PANTHER" id="PTHR47027:SF20">
    <property type="entry name" value="REVERSE TRANSCRIPTASE-LIKE PROTEIN WITH RNA-DIRECTED DNA POLYMERASE DOMAIN"/>
    <property type="match status" value="1"/>
</dbReference>
<comment type="caution">
    <text evidence="2">The sequence shown here is derived from an EMBL/GenBank/DDBJ whole genome shotgun (WGS) entry which is preliminary data.</text>
</comment>
<name>A0A7L2X591_9PASS</name>
<dbReference type="AlphaFoldDB" id="A0A7L2X591"/>
<evidence type="ECO:0000259" key="1">
    <source>
        <dbReference type="PROSITE" id="PS50878"/>
    </source>
</evidence>
<protein>
    <submittedName>
        <fullName evidence="2">PO21 protein</fullName>
    </submittedName>
</protein>
<keyword evidence="3" id="KW-1185">Reference proteome</keyword>
<dbReference type="InterPro" id="IPR000477">
    <property type="entry name" value="RT_dom"/>
</dbReference>
<organism evidence="2 3">
    <name type="scientific">Erpornis zantholeuca</name>
    <dbReference type="NCBI Taxonomy" id="1112836"/>
    <lineage>
        <taxon>Eukaryota</taxon>
        <taxon>Metazoa</taxon>
        <taxon>Chordata</taxon>
        <taxon>Craniata</taxon>
        <taxon>Vertebrata</taxon>
        <taxon>Euteleostomi</taxon>
        <taxon>Archelosauria</taxon>
        <taxon>Archosauria</taxon>
        <taxon>Dinosauria</taxon>
        <taxon>Saurischia</taxon>
        <taxon>Theropoda</taxon>
        <taxon>Coelurosauria</taxon>
        <taxon>Aves</taxon>
        <taxon>Neognathae</taxon>
        <taxon>Neoaves</taxon>
        <taxon>Telluraves</taxon>
        <taxon>Australaves</taxon>
        <taxon>Passeriformes</taxon>
        <taxon>Sylvioidea</taxon>
        <taxon>Timaliidae</taxon>
        <taxon>Erpornis</taxon>
    </lineage>
</organism>
<reference evidence="2 3" key="1">
    <citation type="submission" date="2019-09" db="EMBL/GenBank/DDBJ databases">
        <title>Bird 10,000 Genomes (B10K) Project - Family phase.</title>
        <authorList>
            <person name="Zhang G."/>
        </authorList>
    </citation>
    <scope>NUCLEOTIDE SEQUENCE [LARGE SCALE GENOMIC DNA]</scope>
    <source>
        <strain evidence="2">B10K-DU-002-58</strain>
        <tissue evidence="2">Muscle</tissue>
    </source>
</reference>
<feature type="non-terminal residue" evidence="2">
    <location>
        <position position="132"/>
    </location>
</feature>
<feature type="domain" description="Reverse transcriptase" evidence="1">
    <location>
        <begin position="1"/>
        <end position="132"/>
    </location>
</feature>
<proteinExistence type="predicted"/>
<gene>
    <name evidence="2" type="primary">Po21_0</name>
    <name evidence="2" type="ORF">ERPZAN_R14921</name>
</gene>
<dbReference type="SUPFAM" id="SSF56672">
    <property type="entry name" value="DNA/RNA polymerases"/>
    <property type="match status" value="1"/>
</dbReference>
<sequence>KACDTVCHQHIIMGLLRRGVDPFIVSLMGEMHKNITTCILTKDQTTDPIKMLSGVKQGDLMSPVLFNLALDPLLCKLEAEGKGFRHEGFKITSLAFADDLVLLSDSWEGMYHNVRILETFCDPTGLQTQEEK</sequence>
<evidence type="ECO:0000313" key="2">
    <source>
        <dbReference type="EMBL" id="NXS78420.1"/>
    </source>
</evidence>
<dbReference type="PROSITE" id="PS50878">
    <property type="entry name" value="RT_POL"/>
    <property type="match status" value="1"/>
</dbReference>
<dbReference type="Proteomes" id="UP000545329">
    <property type="component" value="Unassembled WGS sequence"/>
</dbReference>